<dbReference type="InterPro" id="IPR050309">
    <property type="entry name" value="Type-B_Carboxylest/Lipase"/>
</dbReference>
<dbReference type="PRINTS" id="PR00878">
    <property type="entry name" value="CHOLNESTRASE"/>
</dbReference>
<evidence type="ECO:0000313" key="9">
    <source>
        <dbReference type="Proteomes" id="UP000580474"/>
    </source>
</evidence>
<accession>A0A840NBM1</accession>
<dbReference type="SUPFAM" id="SSF53474">
    <property type="entry name" value="alpha/beta-Hydrolases"/>
    <property type="match status" value="1"/>
</dbReference>
<dbReference type="PROSITE" id="PS00122">
    <property type="entry name" value="CARBOXYLESTERASE_B_1"/>
    <property type="match status" value="1"/>
</dbReference>
<dbReference type="EMBL" id="JACHIV010000001">
    <property type="protein sequence ID" value="MBB5067535.1"/>
    <property type="molecule type" value="Genomic_DNA"/>
</dbReference>
<feature type="active site" description="Charge relay system" evidence="4">
    <location>
        <position position="308"/>
    </location>
</feature>
<dbReference type="PROSITE" id="PS01173">
    <property type="entry name" value="LIPASE_GDXG_HIS"/>
    <property type="match status" value="1"/>
</dbReference>
<keyword evidence="3 5" id="KW-0378">Hydrolase</keyword>
<comment type="caution">
    <text evidence="8">The sequence shown here is derived from an EMBL/GenBank/DDBJ whole genome shotgun (WGS) entry which is preliminary data.</text>
</comment>
<feature type="compositionally biased region" description="Basic residues" evidence="6">
    <location>
        <begin position="460"/>
        <end position="469"/>
    </location>
</feature>
<evidence type="ECO:0000256" key="3">
    <source>
        <dbReference type="ARBA" id="ARBA00022801"/>
    </source>
</evidence>
<dbReference type="InterPro" id="IPR029058">
    <property type="entry name" value="AB_hydrolase_fold"/>
</dbReference>
<reference evidence="8 9" key="1">
    <citation type="submission" date="2020-08" db="EMBL/GenBank/DDBJ databases">
        <title>Sequencing the genomes of 1000 actinobacteria strains.</title>
        <authorList>
            <person name="Klenk H.-P."/>
        </authorList>
    </citation>
    <scope>NUCLEOTIDE SEQUENCE [LARGE SCALE GENOMIC DNA]</scope>
    <source>
        <strain evidence="8 9">DSM 45582</strain>
    </source>
</reference>
<dbReference type="PANTHER" id="PTHR11559">
    <property type="entry name" value="CARBOXYLESTERASE"/>
    <property type="match status" value="1"/>
</dbReference>
<feature type="active site" description="Acyl-ester intermediate" evidence="4">
    <location>
        <position position="187"/>
    </location>
</feature>
<keyword evidence="9" id="KW-1185">Reference proteome</keyword>
<evidence type="ECO:0000313" key="8">
    <source>
        <dbReference type="EMBL" id="MBB5067535.1"/>
    </source>
</evidence>
<evidence type="ECO:0000256" key="1">
    <source>
        <dbReference type="ARBA" id="ARBA00005964"/>
    </source>
</evidence>
<feature type="region of interest" description="Disordered" evidence="6">
    <location>
        <begin position="453"/>
        <end position="486"/>
    </location>
</feature>
<dbReference type="InterPro" id="IPR002168">
    <property type="entry name" value="Lipase_GDXG_HIS_AS"/>
</dbReference>
<dbReference type="RefSeq" id="WP_184477126.1">
    <property type="nucleotide sequence ID" value="NZ_JACHIV010000001.1"/>
</dbReference>
<dbReference type="EC" id="3.1.1.-" evidence="5"/>
<evidence type="ECO:0000256" key="5">
    <source>
        <dbReference type="RuleBase" id="RU361235"/>
    </source>
</evidence>
<proteinExistence type="inferred from homology"/>
<feature type="active site" description="Charge relay system" evidence="4">
    <location>
        <position position="405"/>
    </location>
</feature>
<organism evidence="8 9">
    <name type="scientific">Saccharopolyspora gloriosae</name>
    <dbReference type="NCBI Taxonomy" id="455344"/>
    <lineage>
        <taxon>Bacteria</taxon>
        <taxon>Bacillati</taxon>
        <taxon>Actinomycetota</taxon>
        <taxon>Actinomycetes</taxon>
        <taxon>Pseudonocardiales</taxon>
        <taxon>Pseudonocardiaceae</taxon>
        <taxon>Saccharopolyspora</taxon>
    </lineage>
</organism>
<dbReference type="GO" id="GO:0004104">
    <property type="term" value="F:cholinesterase activity"/>
    <property type="evidence" value="ECO:0007669"/>
    <property type="project" value="InterPro"/>
</dbReference>
<comment type="similarity">
    <text evidence="1 5">Belongs to the type-B carboxylesterase/lipase family.</text>
</comment>
<dbReference type="InterPro" id="IPR000997">
    <property type="entry name" value="Cholinesterase"/>
</dbReference>
<feature type="compositionally biased region" description="Basic and acidic residues" evidence="6">
    <location>
        <begin position="44"/>
        <end position="53"/>
    </location>
</feature>
<evidence type="ECO:0000256" key="6">
    <source>
        <dbReference type="SAM" id="MobiDB-lite"/>
    </source>
</evidence>
<evidence type="ECO:0000259" key="7">
    <source>
        <dbReference type="Pfam" id="PF00135"/>
    </source>
</evidence>
<dbReference type="Proteomes" id="UP000580474">
    <property type="component" value="Unassembled WGS sequence"/>
</dbReference>
<dbReference type="Pfam" id="PF00135">
    <property type="entry name" value="COesterase"/>
    <property type="match status" value="1"/>
</dbReference>
<name>A0A840NBM1_9PSEU</name>
<feature type="domain" description="Carboxylesterase type B" evidence="7">
    <location>
        <begin position="3"/>
        <end position="455"/>
    </location>
</feature>
<sequence>MTSVTTAAGRVRGRRHGDGLVFSGIPYAAAPVGPARFAAPRPAPRWDGERDAARPGPTAPQSERAFGALDMAPFFGPGWVRGEDYLTVTVSTPDTATRGLPVMVFVHGGGFTSGSAQAALYDGAGFSRDGVVLVTLNYRLGAPGWLALPGAPDNRGLLDVLAALRWVQEEIEAFGGDPGNVTLFGQSAGATIVGAALAEHAGGGLFRRVIVQSGNGLGAFVPAQAELVANRLGAVLDRPIAELAEVPDERLLAATARLRGLDLAIDGRPDPLLRLSPFGLVLPRQPGTSVAAGAGAGIDLLVGNNAEEGNLYLAPSGDLAKSTMDDVRSVAAQAHPAPDRLVAAYRAQRPSAAAGELRSAVLGDALFGAGTRALADAHSAHAAATYRYEFAWRSSALGGSLGAAHGVELPFVFDIADDPGLHGPNTLLGAGPPSELGAEVHAAWVRFATSGDPGWERHTTPRRPVRRFGRPPEVVADPNPLERAAW</sequence>
<protein>
    <recommendedName>
        <fullName evidence="5">Carboxylic ester hydrolase</fullName>
        <ecNumber evidence="5">3.1.1.-</ecNumber>
    </recommendedName>
</protein>
<feature type="region of interest" description="Disordered" evidence="6">
    <location>
        <begin position="39"/>
        <end position="63"/>
    </location>
</feature>
<dbReference type="Gene3D" id="3.40.50.1820">
    <property type="entry name" value="alpha/beta hydrolase"/>
    <property type="match status" value="1"/>
</dbReference>
<evidence type="ECO:0000256" key="4">
    <source>
        <dbReference type="PIRSR" id="PIRSR600997-1"/>
    </source>
</evidence>
<dbReference type="AlphaFoldDB" id="A0A840NBM1"/>
<dbReference type="InterPro" id="IPR002018">
    <property type="entry name" value="CarbesteraseB"/>
</dbReference>
<gene>
    <name evidence="8" type="ORF">BJ969_000623</name>
</gene>
<comment type="similarity">
    <text evidence="2">Belongs to the 'GDXG' lipolytic enzyme family.</text>
</comment>
<dbReference type="InterPro" id="IPR019826">
    <property type="entry name" value="Carboxylesterase_B_AS"/>
</dbReference>
<evidence type="ECO:0000256" key="2">
    <source>
        <dbReference type="ARBA" id="ARBA00010515"/>
    </source>
</evidence>